<evidence type="ECO:0000256" key="1">
    <source>
        <dbReference type="SAM" id="MobiDB-lite"/>
    </source>
</evidence>
<dbReference type="Pfam" id="PF20159">
    <property type="entry name" value="YidB"/>
    <property type="match status" value="1"/>
</dbReference>
<dbReference type="Gene3D" id="1.10.10.690">
    <property type="entry name" value="YidB-like"/>
    <property type="match status" value="1"/>
</dbReference>
<dbReference type="InterPro" id="IPR027405">
    <property type="entry name" value="YidB-like"/>
</dbReference>
<dbReference type="SUPFAM" id="SSF140804">
    <property type="entry name" value="YidB-like"/>
    <property type="match status" value="1"/>
</dbReference>
<dbReference type="Proteomes" id="UP000000552">
    <property type="component" value="Chromosome"/>
</dbReference>
<dbReference type="HOGENOM" id="CLU_084747_4_0_5"/>
<feature type="compositionally biased region" description="Polar residues" evidence="1">
    <location>
        <begin position="50"/>
        <end position="66"/>
    </location>
</feature>
<evidence type="ECO:0000313" key="2">
    <source>
        <dbReference type="EMBL" id="BAB51308.1"/>
    </source>
</evidence>
<protein>
    <submittedName>
        <fullName evidence="2">Mlr4715 protein</fullName>
    </submittedName>
</protein>
<name>Q98DG3_RHILO</name>
<organism evidence="2 3">
    <name type="scientific">Mesorhizobium japonicum (strain LMG 29417 / CECT 9101 / MAFF 303099)</name>
    <name type="common">Mesorhizobium loti (strain MAFF 303099)</name>
    <dbReference type="NCBI Taxonomy" id="266835"/>
    <lineage>
        <taxon>Bacteria</taxon>
        <taxon>Pseudomonadati</taxon>
        <taxon>Pseudomonadota</taxon>
        <taxon>Alphaproteobacteria</taxon>
        <taxon>Hyphomicrobiales</taxon>
        <taxon>Phyllobacteriaceae</taxon>
        <taxon>Mesorhizobium</taxon>
    </lineage>
</organism>
<dbReference type="eggNOG" id="COG3753">
    <property type="taxonomic scope" value="Bacteria"/>
</dbReference>
<proteinExistence type="predicted"/>
<dbReference type="AlphaFoldDB" id="Q98DG3"/>
<dbReference type="InterPro" id="IPR045372">
    <property type="entry name" value="YidB"/>
</dbReference>
<reference evidence="2 3" key="1">
    <citation type="journal article" date="2000" name="DNA Res.">
        <title>Complete genome structure of the nitrogen-fixing symbiotic bacterium Mesorhizobium loti.</title>
        <authorList>
            <person name="Kaneko T."/>
            <person name="Nakamura Y."/>
            <person name="Sato S."/>
            <person name="Asamizu E."/>
            <person name="Kato T."/>
            <person name="Sasamoto S."/>
            <person name="Watanabe A."/>
            <person name="Idesawa K."/>
            <person name="Ishikawa A."/>
            <person name="Kawashima K."/>
            <person name="Kimura T."/>
            <person name="Kishida Y."/>
            <person name="Kiyokawa C."/>
            <person name="Kohara M."/>
            <person name="Matsumoto M."/>
            <person name="Matsuno A."/>
            <person name="Mochizuki Y."/>
            <person name="Nakayama S."/>
            <person name="Nakazaki N."/>
            <person name="Shimpo S."/>
            <person name="Sugimoto M."/>
            <person name="Takeuchi C."/>
            <person name="Yamada M."/>
            <person name="Tabata S."/>
        </authorList>
    </citation>
    <scope>NUCLEOTIDE SEQUENCE [LARGE SCALE GENOMIC DNA]</scope>
    <source>
        <strain evidence="3">LMG 29417 / CECT 9101 / MAFF 303099</strain>
    </source>
</reference>
<gene>
    <name evidence="2" type="ordered locus">mlr4715</name>
</gene>
<sequence>MRHVEKGRAWLNGGFDMGLFDNAVPGGNITKPLMVALGALLVGKMLTGRNAGQQDQQQSPAPSGTTHADGGLLGGLGGLLDRLKDAGHGSVADSWVGTGQNQPINANDLGSAIGPQVIREIAQRTGMDEQELLKQLSAALPGIVDKLTPNGQLPQPHQVESAFNS</sequence>
<dbReference type="EMBL" id="BA000012">
    <property type="protein sequence ID" value="BAB51308.1"/>
    <property type="molecule type" value="Genomic_DNA"/>
</dbReference>
<accession>Q98DG3</accession>
<feature type="region of interest" description="Disordered" evidence="1">
    <location>
        <begin position="50"/>
        <end position="73"/>
    </location>
</feature>
<dbReference type="KEGG" id="mlo:mlr4715"/>
<evidence type="ECO:0000313" key="3">
    <source>
        <dbReference type="Proteomes" id="UP000000552"/>
    </source>
</evidence>